<dbReference type="Proteomes" id="UP000520814">
    <property type="component" value="Unassembled WGS sequence"/>
</dbReference>
<dbReference type="SUPFAM" id="SSF55785">
    <property type="entry name" value="PYP-like sensor domain (PAS domain)"/>
    <property type="match status" value="1"/>
</dbReference>
<protein>
    <submittedName>
        <fullName evidence="1">Photoactive yellow protein</fullName>
    </submittedName>
</protein>
<proteinExistence type="predicted"/>
<dbReference type="EMBL" id="JACHGW010000005">
    <property type="protein sequence ID" value="MBB6053051.1"/>
    <property type="molecule type" value="Genomic_DNA"/>
</dbReference>
<organism evidence="1 2">
    <name type="scientific">Armatimonas rosea</name>
    <dbReference type="NCBI Taxonomy" id="685828"/>
    <lineage>
        <taxon>Bacteria</taxon>
        <taxon>Bacillati</taxon>
        <taxon>Armatimonadota</taxon>
        <taxon>Armatimonadia</taxon>
        <taxon>Armatimonadales</taxon>
        <taxon>Armatimonadaceae</taxon>
        <taxon>Armatimonas</taxon>
    </lineage>
</organism>
<evidence type="ECO:0000313" key="1">
    <source>
        <dbReference type="EMBL" id="MBB6053051.1"/>
    </source>
</evidence>
<dbReference type="AlphaFoldDB" id="A0A7W9SUI2"/>
<reference evidence="1 2" key="1">
    <citation type="submission" date="2020-08" db="EMBL/GenBank/DDBJ databases">
        <title>Genomic Encyclopedia of Type Strains, Phase IV (KMG-IV): sequencing the most valuable type-strain genomes for metagenomic binning, comparative biology and taxonomic classification.</title>
        <authorList>
            <person name="Goeker M."/>
        </authorList>
    </citation>
    <scope>NUCLEOTIDE SEQUENCE [LARGE SCALE GENOMIC DNA]</scope>
    <source>
        <strain evidence="1 2">DSM 23562</strain>
    </source>
</reference>
<gene>
    <name evidence="1" type="ORF">HNQ39_004883</name>
</gene>
<dbReference type="Gene3D" id="3.30.450.20">
    <property type="entry name" value="PAS domain"/>
    <property type="match status" value="1"/>
</dbReference>
<keyword evidence="2" id="KW-1185">Reference proteome</keyword>
<name>A0A7W9SUI2_ARMRO</name>
<comment type="caution">
    <text evidence="1">The sequence shown here is derived from an EMBL/GenBank/DDBJ whole genome shotgun (WGS) entry which is preliminary data.</text>
</comment>
<accession>A0A7W9SUI2</accession>
<dbReference type="InterPro" id="IPR035965">
    <property type="entry name" value="PAS-like_dom_sf"/>
</dbReference>
<sequence length="182" mass="20467">MNLFSKLAELARFLFQVEGISDATESTKKEARRDDLIRKPTSVAEAVGGTSTPPPQHAFVPQELLSNLPNMKQSQLDMLDFGAIRVSDEGVILSYNRWQSEFAQVDQDEALGKNFFRELAPCTNNRLVFGRFKQGVADGSLDVVVSYAFTYRMRPTLVKVHLYREPKTKANWILVARVGGNK</sequence>
<evidence type="ECO:0000313" key="2">
    <source>
        <dbReference type="Proteomes" id="UP000520814"/>
    </source>
</evidence>
<dbReference type="RefSeq" id="WP_184202966.1">
    <property type="nucleotide sequence ID" value="NZ_JACHGW010000005.1"/>
</dbReference>